<proteinExistence type="inferred from homology"/>
<dbReference type="AlphaFoldDB" id="A0A074X8R0"/>
<keyword evidence="11" id="KW-1185">Reference proteome</keyword>
<dbReference type="GO" id="GO:0006364">
    <property type="term" value="P:rRNA processing"/>
    <property type="evidence" value="ECO:0007669"/>
    <property type="project" value="UniProtKB-KW"/>
</dbReference>
<dbReference type="GO" id="GO:0005732">
    <property type="term" value="C:sno(s)RNA-containing ribonucleoprotein complex"/>
    <property type="evidence" value="ECO:0007669"/>
    <property type="project" value="UniProtKB-UniRule"/>
</dbReference>
<feature type="compositionally biased region" description="Acidic residues" evidence="8">
    <location>
        <begin position="301"/>
        <end position="310"/>
    </location>
</feature>
<feature type="compositionally biased region" description="Acidic residues" evidence="8">
    <location>
        <begin position="407"/>
        <end position="420"/>
    </location>
</feature>
<dbReference type="PIRSF" id="PIRSF017300">
    <property type="entry name" value="snoRNP_Mpp10"/>
    <property type="match status" value="1"/>
</dbReference>
<feature type="compositionally biased region" description="Acidic residues" evidence="8">
    <location>
        <begin position="325"/>
        <end position="336"/>
    </location>
</feature>
<comment type="similarity">
    <text evidence="6 7">Belongs to the MPP10 family.</text>
</comment>
<accession>A0A074X8R0</accession>
<dbReference type="PANTHER" id="PTHR17039:SF0">
    <property type="entry name" value="U3 SMALL NUCLEOLAR RIBONUCLEOPROTEIN PROTEIN MPP10"/>
    <property type="match status" value="1"/>
</dbReference>
<feature type="region of interest" description="Disordered" evidence="8">
    <location>
        <begin position="150"/>
        <end position="435"/>
    </location>
</feature>
<sequence>MRWPGISAITSSLARHFSFGFIFCACLRQAIQGNNFDTANMATTLVKSLTSEPHSFLQPPSTLHTSSLDFLKQTLDPIAKSIAETQQQRLQEARKKRKRGQNDEDEEILRLKKVHVSGFAVDQVWEQARRIIDAARKEAQRNFDELAEKYAIDDSEDESEDQDGEELSEEGESDIGEEGVDYEIEGEDVDGEEEDDDEEMEVDGEVDDYEESDIEADEDVAMGSEGESEAESEEAAEYVPDPHGLNDGFFSIDDFNKQSEFLEQADARGDNDFEDDDEEGIDWGSNPLGASTTIPKSAQNNDEESDDEDGPTFGNADLNAPEGFSDNEEEVEEGEMDGMNSLSNTNEVKYADFFAPPAKKVRKNKKGRPNPHNFPAKQASPSGADEPAENEEEMERTMEKVHRDLFDDVSDEEEDEENLDPADPRSRRSAHERRQAALTEEIRRLEAANVAKREWTLSGEARAADRPINSLLEEDLEFERVGKPVPVITAEISESLEELIKRRILAEDFQDIIRRRPDDLATGSSSRRGRLDFELDDSKSKKSLAEMYEEEHLKATDPNYVDAKDEKTQKEQKEIDALWRDISNKLDSLSSWHFKPKGPAAQLDIRVDAPVVRLEDARPTAGAEAAAASQLAPQEIYKAGEAAEKGEAELATRGGLVINREEMSREDRKRRRRREKEREKKSLANIDPSKKESKKTKERKGIISDLKKGGVKVIGNKGQITDVSGAAVKDTKAPSAGGSYKL</sequence>
<evidence type="ECO:0000256" key="2">
    <source>
        <dbReference type="ARBA" id="ARBA00022517"/>
    </source>
</evidence>
<keyword evidence="2 7" id="KW-0690">Ribosome biogenesis</keyword>
<comment type="subcellular location">
    <subcellularLocation>
        <location evidence="1 7">Nucleus</location>
        <location evidence="1 7">Nucleolus</location>
    </subcellularLocation>
</comment>
<protein>
    <recommendedName>
        <fullName evidence="7">U3 small nucleolar ribonucleoprotein protein MPP10</fullName>
    </recommendedName>
</protein>
<evidence type="ECO:0000256" key="9">
    <source>
        <dbReference type="SAM" id="SignalP"/>
    </source>
</evidence>
<comment type="function">
    <text evidence="7">Involved in nucleolar processing of pre-18S ribosomal RNA.</text>
</comment>
<dbReference type="GO" id="GO:0032040">
    <property type="term" value="C:small-subunit processome"/>
    <property type="evidence" value="ECO:0007669"/>
    <property type="project" value="TreeGrafter"/>
</dbReference>
<dbReference type="HOGENOM" id="CLU_011271_1_0_1"/>
<name>A0A074X8R0_AURPU</name>
<organism evidence="10 11">
    <name type="scientific">Aureobasidium pullulans EXF-150</name>
    <dbReference type="NCBI Taxonomy" id="1043002"/>
    <lineage>
        <taxon>Eukaryota</taxon>
        <taxon>Fungi</taxon>
        <taxon>Dikarya</taxon>
        <taxon>Ascomycota</taxon>
        <taxon>Pezizomycotina</taxon>
        <taxon>Dothideomycetes</taxon>
        <taxon>Dothideomycetidae</taxon>
        <taxon>Dothideales</taxon>
        <taxon>Saccotheciaceae</taxon>
        <taxon>Aureobasidium</taxon>
    </lineage>
</organism>
<dbReference type="PANTHER" id="PTHR17039">
    <property type="entry name" value="U3 SMALL NUCLEOLAR RIBONUCLEOPROTEIN PROTEIN MPP10"/>
    <property type="match status" value="1"/>
</dbReference>
<keyword evidence="5 7" id="KW-0687">Ribonucleoprotein</keyword>
<feature type="compositionally biased region" description="Basic and acidic residues" evidence="8">
    <location>
        <begin position="699"/>
        <end position="708"/>
    </location>
</feature>
<dbReference type="Proteomes" id="UP000030706">
    <property type="component" value="Unassembled WGS sequence"/>
</dbReference>
<evidence type="ECO:0000313" key="10">
    <source>
        <dbReference type="EMBL" id="KEQ81738.1"/>
    </source>
</evidence>
<keyword evidence="4 7" id="KW-0539">Nucleus</keyword>
<feature type="signal peptide" evidence="9">
    <location>
        <begin position="1"/>
        <end position="33"/>
    </location>
</feature>
<feature type="compositionally biased region" description="Polar residues" evidence="8">
    <location>
        <begin position="288"/>
        <end position="300"/>
    </location>
</feature>
<dbReference type="GeneID" id="40743357"/>
<evidence type="ECO:0000256" key="8">
    <source>
        <dbReference type="SAM" id="MobiDB-lite"/>
    </source>
</evidence>
<dbReference type="STRING" id="1043002.A0A074X8R0"/>
<dbReference type="Pfam" id="PF04006">
    <property type="entry name" value="Mpp10"/>
    <property type="match status" value="1"/>
</dbReference>
<keyword evidence="9" id="KW-0732">Signal</keyword>
<evidence type="ECO:0000256" key="1">
    <source>
        <dbReference type="ARBA" id="ARBA00004604"/>
    </source>
</evidence>
<feature type="compositionally biased region" description="Acidic residues" evidence="8">
    <location>
        <begin position="272"/>
        <end position="281"/>
    </location>
</feature>
<keyword evidence="3 7" id="KW-0698">rRNA processing</keyword>
<reference evidence="10 11" key="1">
    <citation type="journal article" date="2014" name="BMC Genomics">
        <title>Genome sequencing of four Aureobasidium pullulans varieties: biotechnological potential, stress tolerance, and description of new species.</title>
        <authorList>
            <person name="Gostin Ar C."/>
            <person name="Ohm R.A."/>
            <person name="Kogej T."/>
            <person name="Sonjak S."/>
            <person name="Turk M."/>
            <person name="Zajc J."/>
            <person name="Zalar P."/>
            <person name="Grube M."/>
            <person name="Sun H."/>
            <person name="Han J."/>
            <person name="Sharma A."/>
            <person name="Chiniquy J."/>
            <person name="Ngan C.Y."/>
            <person name="Lipzen A."/>
            <person name="Barry K."/>
            <person name="Grigoriev I.V."/>
            <person name="Gunde-Cimerman N."/>
        </authorList>
    </citation>
    <scope>NUCLEOTIDE SEQUENCE [LARGE SCALE GENOMIC DNA]</scope>
    <source>
        <strain evidence="10 11">EXF-150</strain>
    </source>
</reference>
<gene>
    <name evidence="10" type="ORF">M438DRAFT_279031</name>
</gene>
<dbReference type="GO" id="GO:0034457">
    <property type="term" value="C:Mpp10 complex"/>
    <property type="evidence" value="ECO:0007669"/>
    <property type="project" value="UniProtKB-UniRule"/>
</dbReference>
<feature type="compositionally biased region" description="Basic and acidic residues" evidence="8">
    <location>
        <begin position="395"/>
        <end position="406"/>
    </location>
</feature>
<evidence type="ECO:0000256" key="6">
    <source>
        <dbReference type="ARBA" id="ARBA00029455"/>
    </source>
</evidence>
<dbReference type="EMBL" id="KL584990">
    <property type="protein sequence ID" value="KEQ81738.1"/>
    <property type="molecule type" value="Genomic_DNA"/>
</dbReference>
<dbReference type="PROSITE" id="PS51257">
    <property type="entry name" value="PROKAR_LIPOPROTEIN"/>
    <property type="match status" value="1"/>
</dbReference>
<evidence type="ECO:0000256" key="4">
    <source>
        <dbReference type="ARBA" id="ARBA00023242"/>
    </source>
</evidence>
<evidence type="ECO:0000313" key="11">
    <source>
        <dbReference type="Proteomes" id="UP000030706"/>
    </source>
</evidence>
<feature type="chain" id="PRO_5001703603" description="U3 small nucleolar ribonucleoprotein protein MPP10" evidence="9">
    <location>
        <begin position="34"/>
        <end position="742"/>
    </location>
</feature>
<evidence type="ECO:0000256" key="7">
    <source>
        <dbReference type="PIRNR" id="PIRNR017300"/>
    </source>
</evidence>
<feature type="compositionally biased region" description="Basic residues" evidence="8">
    <location>
        <begin position="359"/>
        <end position="369"/>
    </location>
</feature>
<dbReference type="RefSeq" id="XP_029757925.1">
    <property type="nucleotide sequence ID" value="XM_029901051.1"/>
</dbReference>
<dbReference type="OrthoDB" id="445326at2759"/>
<evidence type="ECO:0000256" key="5">
    <source>
        <dbReference type="ARBA" id="ARBA00023274"/>
    </source>
</evidence>
<feature type="region of interest" description="Disordered" evidence="8">
    <location>
        <begin position="648"/>
        <end position="742"/>
    </location>
</feature>
<dbReference type="InterPro" id="IPR012173">
    <property type="entry name" value="Mpp10"/>
</dbReference>
<feature type="compositionally biased region" description="Acidic residues" evidence="8">
    <location>
        <begin position="153"/>
        <end position="236"/>
    </location>
</feature>
<evidence type="ECO:0000256" key="3">
    <source>
        <dbReference type="ARBA" id="ARBA00022552"/>
    </source>
</evidence>